<reference evidence="1 2" key="1">
    <citation type="journal article" date="2013" name="Genome Announc.">
        <title>Genome Sequence of the Polycyclic Aromatic Hydrocarbon-Degrading Bacterium Strain Marinobacter nanhaiticus D15-8WT.</title>
        <authorList>
            <person name="Cui Z."/>
            <person name="Gao W."/>
            <person name="Li Q."/>
            <person name="Xu G."/>
            <person name="Zheng L."/>
        </authorList>
    </citation>
    <scope>NUCLEOTIDE SEQUENCE [LARGE SCALE GENOMIC DNA]</scope>
    <source>
        <strain evidence="1 2">D15-8W</strain>
    </source>
</reference>
<evidence type="ECO:0000313" key="2">
    <source>
        <dbReference type="Proteomes" id="UP000013165"/>
    </source>
</evidence>
<keyword evidence="1" id="KW-0547">Nucleotide-binding</keyword>
<dbReference type="AlphaFoldDB" id="N6WW01"/>
<protein>
    <submittedName>
        <fullName evidence="1">ATP-binding protein</fullName>
    </submittedName>
</protein>
<dbReference type="Proteomes" id="UP000013165">
    <property type="component" value="Unassembled WGS sequence"/>
</dbReference>
<dbReference type="RefSeq" id="WP_004581248.1">
    <property type="nucleotide sequence ID" value="NZ_AP028878.1"/>
</dbReference>
<gene>
    <name evidence="1" type="ORF">J057_16535</name>
</gene>
<keyword evidence="2" id="KW-1185">Reference proteome</keyword>
<dbReference type="OrthoDB" id="9792240at2"/>
<organism evidence="1 2">
    <name type="scientific">Marinobacter nanhaiticus D15-8W</name>
    <dbReference type="NCBI Taxonomy" id="626887"/>
    <lineage>
        <taxon>Bacteria</taxon>
        <taxon>Pseudomonadati</taxon>
        <taxon>Pseudomonadota</taxon>
        <taxon>Gammaproteobacteria</taxon>
        <taxon>Pseudomonadales</taxon>
        <taxon>Marinobacteraceae</taxon>
        <taxon>Marinobacter</taxon>
    </lineage>
</organism>
<accession>N6WW01</accession>
<keyword evidence="1" id="KW-0067">ATP-binding</keyword>
<dbReference type="GO" id="GO:0005524">
    <property type="term" value="F:ATP binding"/>
    <property type="evidence" value="ECO:0007669"/>
    <property type="project" value="UniProtKB-KW"/>
</dbReference>
<comment type="caution">
    <text evidence="1">The sequence shown here is derived from an EMBL/GenBank/DDBJ whole genome shotgun (WGS) entry which is preliminary data.</text>
</comment>
<dbReference type="HOGENOM" id="CLU_1883264_0_0_6"/>
<sequence length="135" mass="15057">MTTTNLSFQLSDANELPTALNWLTGHFSEAGADASVNAELKRLLDIEVNHLFHHHADEPRRVEMHVELELDRGQVCVRLIDNGQPYNPLQNGSGGSALTGNASSQSLVEALSDEQVYYRRHEQNILVLTRHFPAV</sequence>
<dbReference type="PATRIC" id="fig|626887.3.peg.3306"/>
<evidence type="ECO:0000313" key="1">
    <source>
        <dbReference type="EMBL" id="ENO13023.1"/>
    </source>
</evidence>
<name>N6WW01_9GAMM</name>
<dbReference type="EMBL" id="APLQ01000014">
    <property type="protein sequence ID" value="ENO13023.1"/>
    <property type="molecule type" value="Genomic_DNA"/>
</dbReference>
<proteinExistence type="predicted"/>